<sequence>MKKTGIILLFIALLGIGNLYYMTHSQYYYVKITTDGKLDTDYSGKIYSYKLKGYNKNGKEKELEFSTHPDLKRPFKKNAYLKIKYTNWKKVNGYEEMKKSEIPKKALNKLE</sequence>
<dbReference type="Gene3D" id="2.40.50.480">
    <property type="match status" value="1"/>
</dbReference>
<dbReference type="AlphaFoldDB" id="A0AB73N0J1"/>
<name>A0AB73N0J1_ENTFC</name>
<accession>A0AB73N0J1</accession>
<proteinExistence type="predicted"/>
<evidence type="ECO:0008006" key="3">
    <source>
        <dbReference type="Google" id="ProtNLM"/>
    </source>
</evidence>
<dbReference type="InterPro" id="IPR006542">
    <property type="entry name" value="DUF1093"/>
</dbReference>
<organism evidence="1 2">
    <name type="scientific">Enterococcus faecium</name>
    <name type="common">Streptococcus faecium</name>
    <dbReference type="NCBI Taxonomy" id="1352"/>
    <lineage>
        <taxon>Bacteria</taxon>
        <taxon>Bacillati</taxon>
        <taxon>Bacillota</taxon>
        <taxon>Bacilli</taxon>
        <taxon>Lactobacillales</taxon>
        <taxon>Enterococcaceae</taxon>
        <taxon>Enterococcus</taxon>
    </lineage>
</organism>
<dbReference type="PANTHER" id="PTHR36433:SF2">
    <property type="entry name" value="YXEA FAMILY PROTEIN"/>
    <property type="match status" value="1"/>
</dbReference>
<dbReference type="Proteomes" id="UP000194737">
    <property type="component" value="Unassembled WGS sequence"/>
</dbReference>
<evidence type="ECO:0000313" key="2">
    <source>
        <dbReference type="Proteomes" id="UP000194737"/>
    </source>
</evidence>
<dbReference type="SUPFAM" id="SSF159121">
    <property type="entry name" value="BC4932-like"/>
    <property type="match status" value="1"/>
</dbReference>
<dbReference type="PANTHER" id="PTHR36433">
    <property type="entry name" value="HYPOTHETICAL CYTOSOLIC PROTEIN"/>
    <property type="match status" value="1"/>
</dbReference>
<dbReference type="InterPro" id="IPR036166">
    <property type="entry name" value="YxeA-like_sf"/>
</dbReference>
<dbReference type="NCBIfam" id="TIGR01655">
    <property type="entry name" value="yxeA_fam"/>
    <property type="match status" value="1"/>
</dbReference>
<comment type="caution">
    <text evidence="1">The sequence shown here is derived from an EMBL/GenBank/DDBJ whole genome shotgun (WGS) entry which is preliminary data.</text>
</comment>
<gene>
    <name evidence="1" type="ORF">A5804_002743</name>
</gene>
<dbReference type="RefSeq" id="WP_086325176.1">
    <property type="nucleotide sequence ID" value="NZ_JBNBYO010000017.1"/>
</dbReference>
<dbReference type="EMBL" id="NGLB01000003">
    <property type="protein sequence ID" value="OTN94433.1"/>
    <property type="molecule type" value="Genomic_DNA"/>
</dbReference>
<reference evidence="1 2" key="1">
    <citation type="submission" date="2017-05" db="EMBL/GenBank/DDBJ databases">
        <title>The Genome Sequence of Enterococcus faecium 6F2_DIV0138.</title>
        <authorList>
            <consortium name="The Broad Institute Genomics Platform"/>
            <consortium name="The Broad Institute Genomic Center for Infectious Diseases"/>
            <person name="Earl A."/>
            <person name="Manson A."/>
            <person name="Schwartman J."/>
            <person name="Gilmore M."/>
            <person name="Abouelleil A."/>
            <person name="Cao P."/>
            <person name="Chapman S."/>
            <person name="Cusick C."/>
            <person name="Shea T."/>
            <person name="Young S."/>
            <person name="Neafsey D."/>
            <person name="Nusbaum C."/>
            <person name="Birren B."/>
        </authorList>
    </citation>
    <scope>NUCLEOTIDE SEQUENCE [LARGE SCALE GENOMIC DNA]</scope>
    <source>
        <strain evidence="1 2">6F2_DIV0138</strain>
    </source>
</reference>
<dbReference type="Pfam" id="PF06486">
    <property type="entry name" value="DUF1093"/>
    <property type="match status" value="1"/>
</dbReference>
<protein>
    <recommendedName>
        <fullName evidence="3">YxeA family protein</fullName>
    </recommendedName>
</protein>
<evidence type="ECO:0000313" key="1">
    <source>
        <dbReference type="EMBL" id="OTN94433.1"/>
    </source>
</evidence>